<dbReference type="PROSITE" id="PS51012">
    <property type="entry name" value="ABC_TM2"/>
    <property type="match status" value="1"/>
</dbReference>
<comment type="subcellular location">
    <subcellularLocation>
        <location evidence="6">Cell membrane</location>
        <topology evidence="6">Multi-pass membrane protein</topology>
    </subcellularLocation>
    <subcellularLocation>
        <location evidence="1">Membrane</location>
        <topology evidence="1">Multi-pass membrane protein</topology>
    </subcellularLocation>
</comment>
<dbReference type="InterPro" id="IPR047817">
    <property type="entry name" value="ABC2_TM_bact-type"/>
</dbReference>
<keyword evidence="2 6" id="KW-0812">Transmembrane</keyword>
<evidence type="ECO:0000259" key="7">
    <source>
        <dbReference type="PROSITE" id="PS51012"/>
    </source>
</evidence>
<evidence type="ECO:0000256" key="5">
    <source>
        <dbReference type="ARBA" id="ARBA00023251"/>
    </source>
</evidence>
<dbReference type="InterPro" id="IPR000412">
    <property type="entry name" value="ABC_2_transport"/>
</dbReference>
<keyword evidence="3 6" id="KW-1133">Transmembrane helix</keyword>
<evidence type="ECO:0000256" key="1">
    <source>
        <dbReference type="ARBA" id="ARBA00004141"/>
    </source>
</evidence>
<feature type="domain" description="ABC transmembrane type-2" evidence="7">
    <location>
        <begin position="34"/>
        <end position="269"/>
    </location>
</feature>
<evidence type="ECO:0000256" key="2">
    <source>
        <dbReference type="ARBA" id="ARBA00022692"/>
    </source>
</evidence>
<proteinExistence type="inferred from homology"/>
<dbReference type="PANTHER" id="PTHR43229">
    <property type="entry name" value="NODULATION PROTEIN J"/>
    <property type="match status" value="1"/>
</dbReference>
<feature type="transmembrane region" description="Helical" evidence="6">
    <location>
        <begin position="111"/>
        <end position="137"/>
    </location>
</feature>
<evidence type="ECO:0000256" key="3">
    <source>
        <dbReference type="ARBA" id="ARBA00022989"/>
    </source>
</evidence>
<reference evidence="8 9" key="1">
    <citation type="submission" date="2016-06" db="EMBL/GenBank/DDBJ databases">
        <authorList>
            <person name="Kjaerup R.B."/>
            <person name="Dalgaard T.S."/>
            <person name="Juul-Madsen H.R."/>
        </authorList>
    </citation>
    <scope>NUCLEOTIDE SEQUENCE [LARGE SCALE GENOMIC DNA]</scope>
    <source>
        <strain evidence="8 9">DSM 45577</strain>
    </source>
</reference>
<feature type="transmembrane region" description="Helical" evidence="6">
    <location>
        <begin position="242"/>
        <end position="264"/>
    </location>
</feature>
<feature type="transmembrane region" description="Helical" evidence="6">
    <location>
        <begin position="182"/>
        <end position="200"/>
    </location>
</feature>
<comment type="similarity">
    <text evidence="6">Belongs to the ABC-2 integral membrane protein family.</text>
</comment>
<keyword evidence="4 6" id="KW-0472">Membrane</keyword>
<keyword evidence="6" id="KW-1003">Cell membrane</keyword>
<dbReference type="GO" id="GO:0043190">
    <property type="term" value="C:ATP-binding cassette (ABC) transporter complex"/>
    <property type="evidence" value="ECO:0007669"/>
    <property type="project" value="InterPro"/>
</dbReference>
<keyword evidence="9" id="KW-1185">Reference proteome</keyword>
<name>A0A1C6UU65_9ACTN</name>
<sequence length="269" mass="28369">MTAPALTAATGSRFLPATRVIARRSMLRYLRNPQTLFVSAVQGVAFMLIFRYAFGGAIDSGGLKYIDYLVPGVVTAGVLFSGGLSAVGVAEDAGGGFFDRFRSMPMPHSSILIGRVLADTALVAWATTAMVAVAFAVGFRVHTDVWSGVLAFGLVVLFGAAFVCVFTGLGMFAVGNPQAAQALGFLVLPLSFASSAFVPVQTMPGWLQAVAEYQPVTMVVNAARVLTQGQPAEALLDESAAFYVWSALLWSAAIILVFGTMALVRISRR</sequence>
<dbReference type="Pfam" id="PF01061">
    <property type="entry name" value="ABC2_membrane"/>
    <property type="match status" value="1"/>
</dbReference>
<keyword evidence="6" id="KW-0813">Transport</keyword>
<dbReference type="RefSeq" id="WP_091439379.1">
    <property type="nucleotide sequence ID" value="NZ_BMMJ01000013.1"/>
</dbReference>
<dbReference type="GO" id="GO:0140359">
    <property type="term" value="F:ABC-type transporter activity"/>
    <property type="evidence" value="ECO:0007669"/>
    <property type="project" value="InterPro"/>
</dbReference>
<accession>A0A1C6UU65</accession>
<dbReference type="Proteomes" id="UP000198937">
    <property type="component" value="Unassembled WGS sequence"/>
</dbReference>
<dbReference type="PIRSF" id="PIRSF006648">
    <property type="entry name" value="DrrB"/>
    <property type="match status" value="1"/>
</dbReference>
<evidence type="ECO:0000313" key="8">
    <source>
        <dbReference type="EMBL" id="SCL57624.1"/>
    </source>
</evidence>
<feature type="transmembrane region" description="Helical" evidence="6">
    <location>
        <begin position="35"/>
        <end position="54"/>
    </location>
</feature>
<dbReference type="AlphaFoldDB" id="A0A1C6UU65"/>
<dbReference type="OrthoDB" id="670210at2"/>
<dbReference type="InterPro" id="IPR051784">
    <property type="entry name" value="Nod_factor_ABC_transporter"/>
</dbReference>
<keyword evidence="5" id="KW-0046">Antibiotic resistance</keyword>
<evidence type="ECO:0000256" key="6">
    <source>
        <dbReference type="RuleBase" id="RU361157"/>
    </source>
</evidence>
<protein>
    <recommendedName>
        <fullName evidence="6">Transport permease protein</fullName>
    </recommendedName>
</protein>
<feature type="transmembrane region" description="Helical" evidence="6">
    <location>
        <begin position="66"/>
        <end position="90"/>
    </location>
</feature>
<feature type="transmembrane region" description="Helical" evidence="6">
    <location>
        <begin position="149"/>
        <end position="175"/>
    </location>
</feature>
<gene>
    <name evidence="8" type="ORF">GA0070617_3579</name>
</gene>
<dbReference type="PANTHER" id="PTHR43229:SF2">
    <property type="entry name" value="NODULATION PROTEIN J"/>
    <property type="match status" value="1"/>
</dbReference>
<dbReference type="GO" id="GO:0046677">
    <property type="term" value="P:response to antibiotic"/>
    <property type="evidence" value="ECO:0007669"/>
    <property type="project" value="UniProtKB-KW"/>
</dbReference>
<dbReference type="EMBL" id="FMIA01000002">
    <property type="protein sequence ID" value="SCL57624.1"/>
    <property type="molecule type" value="Genomic_DNA"/>
</dbReference>
<organism evidence="8 9">
    <name type="scientific">Micromonospora yangpuensis</name>
    <dbReference type="NCBI Taxonomy" id="683228"/>
    <lineage>
        <taxon>Bacteria</taxon>
        <taxon>Bacillati</taxon>
        <taxon>Actinomycetota</taxon>
        <taxon>Actinomycetes</taxon>
        <taxon>Micromonosporales</taxon>
        <taxon>Micromonosporaceae</taxon>
        <taxon>Micromonospora</taxon>
    </lineage>
</organism>
<evidence type="ECO:0000256" key="4">
    <source>
        <dbReference type="ARBA" id="ARBA00023136"/>
    </source>
</evidence>
<evidence type="ECO:0000313" key="9">
    <source>
        <dbReference type="Proteomes" id="UP000198937"/>
    </source>
</evidence>
<dbReference type="InterPro" id="IPR013525">
    <property type="entry name" value="ABC2_TM"/>
</dbReference>
<dbReference type="STRING" id="683228.GA0070617_3579"/>